<keyword evidence="1" id="KW-0812">Transmembrane</keyword>
<dbReference type="Pfam" id="PF06724">
    <property type="entry name" value="DUF1206"/>
    <property type="match status" value="3"/>
</dbReference>
<keyword evidence="4" id="KW-1185">Reference proteome</keyword>
<proteinExistence type="predicted"/>
<feature type="transmembrane region" description="Helical" evidence="1">
    <location>
        <begin position="237"/>
        <end position="260"/>
    </location>
</feature>
<keyword evidence="1" id="KW-0472">Membrane</keyword>
<protein>
    <submittedName>
        <fullName evidence="3">DUF1206 domain-containing protein</fullName>
    </submittedName>
</protein>
<sequence length="284" mass="31123">MENIKPWISIIARIGFGAKGTVHALVGLLAMTLAIGYTTKAEDMRGTLEEVSQQAFGSILLVILAIGLLSFGLWKAVQSAWDPEQISTDWMGWGVRALAGLSALLHFTIAWKTLSLGLGWGGGGQDGDEAVQSWTQQLLTMPAGRWLVIFAATIVAGVAVSQVVRLIRGRFMDMFEDNEKEMGKNQLVKTAARAGFVARTIVVILVAWFLWRAGVTADAEKAGGMAKALATLLEQPFGPWLVGATALGLFAEGVYIWLMVPYREIKIRRDTTEFRKTWRRVIND</sequence>
<evidence type="ECO:0000256" key="1">
    <source>
        <dbReference type="SAM" id="Phobius"/>
    </source>
</evidence>
<feature type="transmembrane region" description="Helical" evidence="1">
    <location>
        <begin position="93"/>
        <end position="111"/>
    </location>
</feature>
<feature type="transmembrane region" description="Helical" evidence="1">
    <location>
        <begin position="51"/>
        <end position="73"/>
    </location>
</feature>
<dbReference type="EMBL" id="CP119075">
    <property type="protein sequence ID" value="WED64588.1"/>
    <property type="molecule type" value="Genomic_DNA"/>
</dbReference>
<name>A0AAE9ZZX0_9BACT</name>
<feature type="transmembrane region" description="Helical" evidence="1">
    <location>
        <begin position="146"/>
        <end position="167"/>
    </location>
</feature>
<dbReference type="AlphaFoldDB" id="A0AAE9ZZX0"/>
<dbReference type="RefSeq" id="WP_330930780.1">
    <property type="nucleotide sequence ID" value="NZ_CP119075.1"/>
</dbReference>
<feature type="transmembrane region" description="Helical" evidence="1">
    <location>
        <begin position="187"/>
        <end position="211"/>
    </location>
</feature>
<evidence type="ECO:0000313" key="3">
    <source>
        <dbReference type="EMBL" id="WED64588.1"/>
    </source>
</evidence>
<feature type="domain" description="DUF1206" evidence="2">
    <location>
        <begin position="194"/>
        <end position="258"/>
    </location>
</feature>
<accession>A0AAE9ZZX0</accession>
<reference evidence="3" key="1">
    <citation type="submission" date="2023-03" db="EMBL/GenBank/DDBJ databases">
        <title>Lomoglobus Profundus gen. nov., sp. nov., a novel member of the phylum Verrucomicrobia, isolated from deep-marine sediment of South China Sea.</title>
        <authorList>
            <person name="Ahmad T."/>
            <person name="Ishaq S.E."/>
            <person name="Wang F."/>
        </authorList>
    </citation>
    <scope>NUCLEOTIDE SEQUENCE</scope>
    <source>
        <strain evidence="3">LMO-M01</strain>
    </source>
</reference>
<evidence type="ECO:0000259" key="2">
    <source>
        <dbReference type="Pfam" id="PF06724"/>
    </source>
</evidence>
<keyword evidence="1" id="KW-1133">Transmembrane helix</keyword>
<feature type="domain" description="DUF1206" evidence="2">
    <location>
        <begin position="14"/>
        <end position="81"/>
    </location>
</feature>
<gene>
    <name evidence="3" type="ORF">PXH66_19780</name>
</gene>
<dbReference type="KEGG" id="slom:PXH66_19780"/>
<dbReference type="Proteomes" id="UP001218638">
    <property type="component" value="Chromosome"/>
</dbReference>
<dbReference type="InterPro" id="IPR009597">
    <property type="entry name" value="DUF1206"/>
</dbReference>
<organism evidence="3 4">
    <name type="scientific">Synoicihabitans lomoniglobus</name>
    <dbReference type="NCBI Taxonomy" id="2909285"/>
    <lineage>
        <taxon>Bacteria</taxon>
        <taxon>Pseudomonadati</taxon>
        <taxon>Verrucomicrobiota</taxon>
        <taxon>Opitutia</taxon>
        <taxon>Opitutales</taxon>
        <taxon>Opitutaceae</taxon>
        <taxon>Synoicihabitans</taxon>
    </lineage>
</organism>
<evidence type="ECO:0000313" key="4">
    <source>
        <dbReference type="Proteomes" id="UP001218638"/>
    </source>
</evidence>
<feature type="domain" description="DUF1206" evidence="2">
    <location>
        <begin position="102"/>
        <end position="165"/>
    </location>
</feature>
<feature type="transmembrane region" description="Helical" evidence="1">
    <location>
        <begin position="21"/>
        <end position="39"/>
    </location>
</feature>